<feature type="transmembrane region" description="Helical" evidence="8">
    <location>
        <begin position="175"/>
        <end position="206"/>
    </location>
</feature>
<dbReference type="PANTHER" id="PTHR23511:SF12">
    <property type="entry name" value="TRANSPORTER, PUTATIVE (AFU_ORTHOLOGUE AFUA_7G01740)-RELATED"/>
    <property type="match status" value="1"/>
</dbReference>
<comment type="similarity">
    <text evidence="2">Belongs to the major facilitator superfamily.</text>
</comment>
<evidence type="ECO:0000256" key="4">
    <source>
        <dbReference type="ARBA" id="ARBA00022692"/>
    </source>
</evidence>
<evidence type="ECO:0000256" key="5">
    <source>
        <dbReference type="ARBA" id="ARBA00022989"/>
    </source>
</evidence>
<evidence type="ECO:0000256" key="7">
    <source>
        <dbReference type="SAM" id="MobiDB-lite"/>
    </source>
</evidence>
<feature type="transmembrane region" description="Helical" evidence="8">
    <location>
        <begin position="273"/>
        <end position="296"/>
    </location>
</feature>
<feature type="domain" description="Major facilitator superfamily (MFS) profile" evidence="9">
    <location>
        <begin position="86"/>
        <end position="581"/>
    </location>
</feature>
<feature type="compositionally biased region" description="Basic and acidic residues" evidence="7">
    <location>
        <begin position="1"/>
        <end position="13"/>
    </location>
</feature>
<dbReference type="InterPro" id="IPR020846">
    <property type="entry name" value="MFS_dom"/>
</dbReference>
<feature type="transmembrane region" description="Helical" evidence="8">
    <location>
        <begin position="470"/>
        <end position="489"/>
    </location>
</feature>
<dbReference type="InterPro" id="IPR011701">
    <property type="entry name" value="MFS"/>
</dbReference>
<evidence type="ECO:0000256" key="2">
    <source>
        <dbReference type="ARBA" id="ARBA00008335"/>
    </source>
</evidence>
<feature type="transmembrane region" description="Helical" evidence="8">
    <location>
        <begin position="395"/>
        <end position="416"/>
    </location>
</feature>
<evidence type="ECO:0000256" key="6">
    <source>
        <dbReference type="ARBA" id="ARBA00023136"/>
    </source>
</evidence>
<evidence type="ECO:0000256" key="3">
    <source>
        <dbReference type="ARBA" id="ARBA00022448"/>
    </source>
</evidence>
<feature type="region of interest" description="Disordered" evidence="7">
    <location>
        <begin position="1"/>
        <end position="35"/>
    </location>
</feature>
<dbReference type="CDD" id="cd17316">
    <property type="entry name" value="MFS_SV2_like"/>
    <property type="match status" value="1"/>
</dbReference>
<dbReference type="GO" id="GO:0022857">
    <property type="term" value="F:transmembrane transporter activity"/>
    <property type="evidence" value="ECO:0007669"/>
    <property type="project" value="InterPro"/>
</dbReference>
<evidence type="ECO:0000256" key="8">
    <source>
        <dbReference type="SAM" id="Phobius"/>
    </source>
</evidence>
<feature type="transmembrane region" description="Helical" evidence="8">
    <location>
        <begin position="495"/>
        <end position="516"/>
    </location>
</feature>
<dbReference type="InterPro" id="IPR036259">
    <property type="entry name" value="MFS_trans_sf"/>
</dbReference>
<sequence>MSDHPSLPRELEKAAPSVSVQDAKNAQEPRFKDPAGDIEDTMMVHIEDHDIFDGEDAAIDPVYQAKARVLNAAFQEIGMGKYQWALFVVGGFGWFSDNLWQVSMDVIFEATKFNRADLWAITSLLTGLIINPVVNEFVGTKGPFLILPQTIGLLVGAVFWGVGCDLWGRRWSFNLTLLITGIFALAAGGAANEVALCSLIGVYAVGSGGNLPVDSAVFLEFVPATHQWLLTVLSIWWAIGQLVGALVAWPLIANFSCASAVGCTKEKNMGWRYLLWALGGLMIVLFILRFFVFHLYESPKYLMGRGRDEEAVEVIHAIAKYNGKTSSLRVEMLRECEKYAIEEPVAEEEEEKEEKKSQVDVKVMPMDTSLRAALVRKLRMMNSDHVKALFATKKLAYSTSLLIVLWAFIGLAFPLYNGFVTVFLQQKGAETGDGSLNVTYRNQVILSTMGIPGSLLAGWMVEQPIFGRKGTLAISTVLTGLFLFASTTSRTSNTLLGWDCGYTFANNVMYGVLYAVSPELFPAKDRGTGNALVASANRIFGVMAPIIALYADLTTPVPVYVSGTLFVVAGLIAILLPFEPRGKAAI</sequence>
<dbReference type="InterPro" id="IPR005828">
    <property type="entry name" value="MFS_sugar_transport-like"/>
</dbReference>
<comment type="subcellular location">
    <subcellularLocation>
        <location evidence="1">Membrane</location>
        <topology evidence="1">Multi-pass membrane protein</topology>
    </subcellularLocation>
</comment>
<feature type="compositionally biased region" description="Basic and acidic residues" evidence="7">
    <location>
        <begin position="25"/>
        <end position="35"/>
    </location>
</feature>
<keyword evidence="3" id="KW-0813">Transport</keyword>
<dbReference type="PROSITE" id="PS50850">
    <property type="entry name" value="MFS"/>
    <property type="match status" value="1"/>
</dbReference>
<dbReference type="Gene3D" id="1.20.1250.20">
    <property type="entry name" value="MFS general substrate transporter like domains"/>
    <property type="match status" value="1"/>
</dbReference>
<evidence type="ECO:0000313" key="10">
    <source>
        <dbReference type="EMBL" id="VWO99440.1"/>
    </source>
</evidence>
<keyword evidence="4 8" id="KW-0812">Transmembrane</keyword>
<gene>
    <name evidence="10" type="primary">J9VMW8</name>
</gene>
<organism evidence="10">
    <name type="scientific">Ganoderma boninense</name>
    <dbReference type="NCBI Taxonomy" id="34458"/>
    <lineage>
        <taxon>Eukaryota</taxon>
        <taxon>Fungi</taxon>
        <taxon>Dikarya</taxon>
        <taxon>Basidiomycota</taxon>
        <taxon>Agaricomycotina</taxon>
        <taxon>Agaricomycetes</taxon>
        <taxon>Polyporales</taxon>
        <taxon>Polyporaceae</taxon>
        <taxon>Ganoderma</taxon>
    </lineage>
</organism>
<accession>A0A5K1K3L1</accession>
<feature type="transmembrane region" description="Helical" evidence="8">
    <location>
        <begin position="528"/>
        <end position="551"/>
    </location>
</feature>
<dbReference type="EMBL" id="LR727644">
    <property type="protein sequence ID" value="VWO99440.1"/>
    <property type="molecule type" value="Genomic_DNA"/>
</dbReference>
<dbReference type="PANTHER" id="PTHR23511">
    <property type="entry name" value="SYNAPTIC VESICLE GLYCOPROTEIN 2"/>
    <property type="match status" value="1"/>
</dbReference>
<dbReference type="GO" id="GO:0016020">
    <property type="term" value="C:membrane"/>
    <property type="evidence" value="ECO:0007669"/>
    <property type="project" value="UniProtKB-SubCell"/>
</dbReference>
<dbReference type="Pfam" id="PF07690">
    <property type="entry name" value="MFS_1"/>
    <property type="match status" value="1"/>
</dbReference>
<reference evidence="10" key="1">
    <citation type="submission" date="2019-10" db="EMBL/GenBank/DDBJ databases">
        <authorList>
            <person name="Nor Muhammad N."/>
        </authorList>
    </citation>
    <scope>NUCLEOTIDE SEQUENCE</scope>
</reference>
<feature type="transmembrane region" description="Helical" evidence="8">
    <location>
        <begin position="116"/>
        <end position="134"/>
    </location>
</feature>
<feature type="transmembrane region" description="Helical" evidence="8">
    <location>
        <begin position="226"/>
        <end position="252"/>
    </location>
</feature>
<evidence type="ECO:0000259" key="9">
    <source>
        <dbReference type="PROSITE" id="PS50850"/>
    </source>
</evidence>
<dbReference type="FunFam" id="1.20.1250.20:FF:000171">
    <property type="entry name" value="MFS general substrate transporter"/>
    <property type="match status" value="1"/>
</dbReference>
<dbReference type="AlphaFoldDB" id="A0A5K1K3L1"/>
<protein>
    <submittedName>
        <fullName evidence="10">Phosphate:H symporter (Phosphate:H symporter, variant)</fullName>
    </submittedName>
</protein>
<feature type="transmembrane region" description="Helical" evidence="8">
    <location>
        <begin position="557"/>
        <end position="578"/>
    </location>
</feature>
<feature type="transmembrane region" description="Helical" evidence="8">
    <location>
        <begin position="146"/>
        <end position="168"/>
    </location>
</feature>
<name>A0A5K1K3L1_9APHY</name>
<proteinExistence type="inferred from homology"/>
<keyword evidence="5 8" id="KW-1133">Transmembrane helix</keyword>
<dbReference type="Pfam" id="PF00083">
    <property type="entry name" value="Sugar_tr"/>
    <property type="match status" value="1"/>
</dbReference>
<evidence type="ECO:0000256" key="1">
    <source>
        <dbReference type="ARBA" id="ARBA00004141"/>
    </source>
</evidence>
<keyword evidence="6 8" id="KW-0472">Membrane</keyword>
<dbReference type="SUPFAM" id="SSF103473">
    <property type="entry name" value="MFS general substrate transporter"/>
    <property type="match status" value="1"/>
</dbReference>